<comment type="subcellular location">
    <subcellularLocation>
        <location evidence="1">Membrane</location>
        <topology evidence="1">Multi-pass membrane protein</topology>
    </subcellularLocation>
</comment>
<keyword evidence="4" id="KW-0410">Iron transport</keyword>
<evidence type="ECO:0000256" key="1">
    <source>
        <dbReference type="ARBA" id="ARBA00004141"/>
    </source>
</evidence>
<feature type="transmembrane region" description="Helical" evidence="11">
    <location>
        <begin position="428"/>
        <end position="448"/>
    </location>
</feature>
<feature type="transmembrane region" description="Helical" evidence="11">
    <location>
        <begin position="179"/>
        <end position="199"/>
    </location>
</feature>
<protein>
    <recommendedName>
        <fullName evidence="12">Major facilitator superfamily (MFS) profile domain-containing protein</fullName>
    </recommendedName>
</protein>
<evidence type="ECO:0000256" key="11">
    <source>
        <dbReference type="SAM" id="Phobius"/>
    </source>
</evidence>
<comment type="similarity">
    <text evidence="2">Belongs to the major facilitator superfamily.</text>
</comment>
<dbReference type="OrthoDB" id="4078873at2759"/>
<dbReference type="Pfam" id="PF07690">
    <property type="entry name" value="MFS_1"/>
    <property type="match status" value="1"/>
</dbReference>
<dbReference type="GO" id="GO:0010106">
    <property type="term" value="P:cellular response to iron ion starvation"/>
    <property type="evidence" value="ECO:0007669"/>
    <property type="project" value="UniProtKB-ARBA"/>
</dbReference>
<feature type="transmembrane region" description="Helical" evidence="11">
    <location>
        <begin position="206"/>
        <end position="224"/>
    </location>
</feature>
<dbReference type="eggNOG" id="KOG0254">
    <property type="taxonomic scope" value="Eukaryota"/>
</dbReference>
<dbReference type="PANTHER" id="PTHR23501:SF50">
    <property type="entry name" value="MFS SIDEROCHROME IRON TRANSPORTER MIRB (AFU_ORTHOLOGUE AFUA_3G03640)-RELATED"/>
    <property type="match status" value="1"/>
</dbReference>
<dbReference type="InterPro" id="IPR011701">
    <property type="entry name" value="MFS"/>
</dbReference>
<dbReference type="SUPFAM" id="SSF103473">
    <property type="entry name" value="MFS general substrate transporter"/>
    <property type="match status" value="2"/>
</dbReference>
<keyword evidence="5 11" id="KW-0812">Transmembrane</keyword>
<feature type="transmembrane region" description="Helical" evidence="11">
    <location>
        <begin position="568"/>
        <end position="586"/>
    </location>
</feature>
<accession>W2S8A3</accession>
<dbReference type="FunFam" id="1.20.1250.20:FF:000302">
    <property type="entry name" value="MFS siderochrome iron transporter MirB"/>
    <property type="match status" value="1"/>
</dbReference>
<feature type="transmembrane region" description="Helical" evidence="11">
    <location>
        <begin position="82"/>
        <end position="107"/>
    </location>
</feature>
<dbReference type="PANTHER" id="PTHR23501">
    <property type="entry name" value="MAJOR FACILITATOR SUPERFAMILY"/>
    <property type="match status" value="1"/>
</dbReference>
<evidence type="ECO:0000256" key="4">
    <source>
        <dbReference type="ARBA" id="ARBA00022496"/>
    </source>
</evidence>
<feature type="transmembrane region" description="Helical" evidence="11">
    <location>
        <begin position="150"/>
        <end position="167"/>
    </location>
</feature>
<dbReference type="InParanoid" id="W2S8A3"/>
<feature type="transmembrane region" description="Helical" evidence="11">
    <location>
        <begin position="357"/>
        <end position="379"/>
    </location>
</feature>
<dbReference type="GO" id="GO:0006826">
    <property type="term" value="P:iron ion transport"/>
    <property type="evidence" value="ECO:0007669"/>
    <property type="project" value="UniProtKB-KW"/>
</dbReference>
<sequence length="602" mass="65282">MASHQNTGVNELHSSEVGHTITPASDVEASSAIEKIASVNQMNTEADDDASKPPETSRPDASAQAGVQKVQAITLSWTRVSLAALLCLIWMLFLVNGFRGAIMASLLPYVTSDWQLHSLLNVVGIVSSSMTAAVYIPMAKVLDVWGRAEGFLLMMSFSVVGLAIAAGSQNLPTFCAAQVFYSIGNSGVTYVICVLAADVTNLKNRGLAFAFTSSPYMITAFAGSKAAEGFLLNVNWRWGFGAFAIILPVVGVALFGVLRRAQTKALKNGLLVKEKNGRTILETVRWAIIQLDVLGVLLFSCGLTTFLLPFTLATSAPNGWRTDYIIAMVVVGFVLLAIFTLQQIYIAPVPFLNGRFLLDRTVVGACLINFTYQISYYCWNRYFTSFLQVVYNLPVAEAGYINSTFQVVSGVLAFIIGYAIRRTGRFKWVFYVAVPIYVFALGLMIHFRVPNGNIGYIIMCEIFISIGGSIFILCCQLAVLAAVDHQHIAASLAVLFVSGTIGGAVGSTVSGAIWTNTFPNALARNLPESALPNIAVIYGDITTQLSYAVGSPERYAIQESYGYAQVRMLAAGTGIMSLSFIWMFMIRNYNVAKMTQTRGVVF</sequence>
<evidence type="ECO:0000256" key="2">
    <source>
        <dbReference type="ARBA" id="ARBA00008335"/>
    </source>
</evidence>
<evidence type="ECO:0000256" key="10">
    <source>
        <dbReference type="SAM" id="MobiDB-lite"/>
    </source>
</evidence>
<gene>
    <name evidence="13" type="ORF">HMPREF1541_09735</name>
</gene>
<feature type="transmembrane region" description="Helical" evidence="11">
    <location>
        <begin position="454"/>
        <end position="480"/>
    </location>
</feature>
<keyword evidence="8" id="KW-0406">Ion transport</keyword>
<feature type="transmembrane region" description="Helical" evidence="11">
    <location>
        <begin position="293"/>
        <end position="312"/>
    </location>
</feature>
<keyword evidence="9 11" id="KW-0472">Membrane</keyword>
<dbReference type="InterPro" id="IPR036259">
    <property type="entry name" value="MFS_trans_sf"/>
</dbReference>
<feature type="compositionally biased region" description="Basic and acidic residues" evidence="10">
    <location>
        <begin position="49"/>
        <end position="58"/>
    </location>
</feature>
<evidence type="ECO:0000313" key="13">
    <source>
        <dbReference type="EMBL" id="ETN44860.1"/>
    </source>
</evidence>
<feature type="domain" description="Major facilitator superfamily (MFS) profile" evidence="12">
    <location>
        <begin position="85"/>
        <end position="589"/>
    </location>
</feature>
<evidence type="ECO:0000259" key="12">
    <source>
        <dbReference type="PROSITE" id="PS50850"/>
    </source>
</evidence>
<evidence type="ECO:0000256" key="3">
    <source>
        <dbReference type="ARBA" id="ARBA00022448"/>
    </source>
</evidence>
<dbReference type="RefSeq" id="XP_008712630.1">
    <property type="nucleotide sequence ID" value="XM_008714408.1"/>
</dbReference>
<feature type="transmembrane region" description="Helical" evidence="11">
    <location>
        <begin position="236"/>
        <end position="258"/>
    </location>
</feature>
<dbReference type="GO" id="GO:0005886">
    <property type="term" value="C:plasma membrane"/>
    <property type="evidence" value="ECO:0007669"/>
    <property type="project" value="TreeGrafter"/>
</dbReference>
<keyword evidence="6 11" id="KW-1133">Transmembrane helix</keyword>
<dbReference type="HOGENOM" id="CLU_012970_1_0_1"/>
<keyword evidence="3" id="KW-0813">Transport</keyword>
<feature type="transmembrane region" description="Helical" evidence="11">
    <location>
        <begin position="492"/>
        <end position="514"/>
    </location>
</feature>
<feature type="transmembrane region" description="Helical" evidence="11">
    <location>
        <begin position="399"/>
        <end position="421"/>
    </location>
</feature>
<feature type="transmembrane region" description="Helical" evidence="11">
    <location>
        <begin position="324"/>
        <end position="345"/>
    </location>
</feature>
<feature type="transmembrane region" description="Helical" evidence="11">
    <location>
        <begin position="119"/>
        <end position="138"/>
    </location>
</feature>
<dbReference type="EMBL" id="KB822713">
    <property type="protein sequence ID" value="ETN44860.1"/>
    <property type="molecule type" value="Genomic_DNA"/>
</dbReference>
<evidence type="ECO:0000256" key="5">
    <source>
        <dbReference type="ARBA" id="ARBA00022692"/>
    </source>
</evidence>
<dbReference type="VEuPathDB" id="FungiDB:HMPREF1541_09735"/>
<evidence type="ECO:0000256" key="6">
    <source>
        <dbReference type="ARBA" id="ARBA00022989"/>
    </source>
</evidence>
<evidence type="ECO:0000256" key="9">
    <source>
        <dbReference type="ARBA" id="ARBA00023136"/>
    </source>
</evidence>
<reference evidence="13 14" key="1">
    <citation type="submission" date="2013-03" db="EMBL/GenBank/DDBJ databases">
        <title>The Genome Sequence of Phialophora europaea CBS 101466.</title>
        <authorList>
            <consortium name="The Broad Institute Genomics Platform"/>
            <person name="Cuomo C."/>
            <person name="de Hoog S."/>
            <person name="Gorbushina A."/>
            <person name="Walker B."/>
            <person name="Young S.K."/>
            <person name="Zeng Q."/>
            <person name="Gargeya S."/>
            <person name="Fitzgerald M."/>
            <person name="Haas B."/>
            <person name="Abouelleil A."/>
            <person name="Allen A.W."/>
            <person name="Alvarado L."/>
            <person name="Arachchi H.M."/>
            <person name="Berlin A.M."/>
            <person name="Chapman S.B."/>
            <person name="Gainer-Dewar J."/>
            <person name="Goldberg J."/>
            <person name="Griggs A."/>
            <person name="Gujja S."/>
            <person name="Hansen M."/>
            <person name="Howarth C."/>
            <person name="Imamovic A."/>
            <person name="Ireland A."/>
            <person name="Larimer J."/>
            <person name="McCowan C."/>
            <person name="Murphy C."/>
            <person name="Pearson M."/>
            <person name="Poon T.W."/>
            <person name="Priest M."/>
            <person name="Roberts A."/>
            <person name="Saif S."/>
            <person name="Shea T."/>
            <person name="Sisk P."/>
            <person name="Sykes S."/>
            <person name="Wortman J."/>
            <person name="Nusbaum C."/>
            <person name="Birren B."/>
        </authorList>
    </citation>
    <scope>NUCLEOTIDE SEQUENCE [LARGE SCALE GENOMIC DNA]</scope>
    <source>
        <strain evidence="13 14">CBS 101466</strain>
    </source>
</reference>
<feature type="region of interest" description="Disordered" evidence="10">
    <location>
        <begin position="1"/>
        <end position="63"/>
    </location>
</feature>
<dbReference type="GeneID" id="19977074"/>
<proteinExistence type="inferred from homology"/>
<evidence type="ECO:0000313" key="14">
    <source>
        <dbReference type="Proteomes" id="UP000030752"/>
    </source>
</evidence>
<dbReference type="Gene3D" id="1.20.1250.20">
    <property type="entry name" value="MFS general substrate transporter like domains"/>
    <property type="match status" value="2"/>
</dbReference>
<organism evidence="13 14">
    <name type="scientific">Cyphellophora europaea (strain CBS 101466)</name>
    <name type="common">Phialophora europaea</name>
    <dbReference type="NCBI Taxonomy" id="1220924"/>
    <lineage>
        <taxon>Eukaryota</taxon>
        <taxon>Fungi</taxon>
        <taxon>Dikarya</taxon>
        <taxon>Ascomycota</taxon>
        <taxon>Pezizomycotina</taxon>
        <taxon>Eurotiomycetes</taxon>
        <taxon>Chaetothyriomycetidae</taxon>
        <taxon>Chaetothyriales</taxon>
        <taxon>Cyphellophoraceae</taxon>
        <taxon>Cyphellophora</taxon>
    </lineage>
</organism>
<dbReference type="Proteomes" id="UP000030752">
    <property type="component" value="Unassembled WGS sequence"/>
</dbReference>
<dbReference type="PROSITE" id="PS50850">
    <property type="entry name" value="MFS"/>
    <property type="match status" value="1"/>
</dbReference>
<dbReference type="InterPro" id="IPR020846">
    <property type="entry name" value="MFS_dom"/>
</dbReference>
<dbReference type="GO" id="GO:0022857">
    <property type="term" value="F:transmembrane transporter activity"/>
    <property type="evidence" value="ECO:0007669"/>
    <property type="project" value="InterPro"/>
</dbReference>
<keyword evidence="14" id="KW-1185">Reference proteome</keyword>
<dbReference type="FunFam" id="1.20.1250.20:FF:000284">
    <property type="entry name" value="Siderophore iron transporter mirB"/>
    <property type="match status" value="1"/>
</dbReference>
<dbReference type="AlphaFoldDB" id="W2S8A3"/>
<evidence type="ECO:0000256" key="8">
    <source>
        <dbReference type="ARBA" id="ARBA00023065"/>
    </source>
</evidence>
<name>W2S8A3_CYPE1</name>
<evidence type="ECO:0000256" key="7">
    <source>
        <dbReference type="ARBA" id="ARBA00023004"/>
    </source>
</evidence>
<keyword evidence="7" id="KW-0408">Iron</keyword>